<dbReference type="SMART" id="SM01177">
    <property type="entry name" value="DUF4210"/>
    <property type="match status" value="1"/>
</dbReference>
<dbReference type="InterPro" id="IPR025261">
    <property type="entry name" value="Atos-like_cons_dom"/>
</dbReference>
<evidence type="ECO:0000259" key="2">
    <source>
        <dbReference type="SMART" id="SM01177"/>
    </source>
</evidence>
<evidence type="ECO:0000256" key="1">
    <source>
        <dbReference type="SAM" id="MobiDB-lite"/>
    </source>
</evidence>
<feature type="compositionally biased region" description="Basic residues" evidence="1">
    <location>
        <begin position="306"/>
        <end position="321"/>
    </location>
</feature>
<feature type="region of interest" description="Disordered" evidence="1">
    <location>
        <begin position="24"/>
        <end position="66"/>
    </location>
</feature>
<feature type="compositionally biased region" description="Low complexity" evidence="1">
    <location>
        <begin position="322"/>
        <end position="339"/>
    </location>
</feature>
<dbReference type="PANTHER" id="PTHR13199">
    <property type="entry name" value="GH03947P"/>
    <property type="match status" value="1"/>
</dbReference>
<reference evidence="3 4" key="1">
    <citation type="journal article" date="2016" name="Mol. Biol. Evol.">
        <title>Comparative Genomics of Early-Diverging Mushroom-Forming Fungi Provides Insights into the Origins of Lignocellulose Decay Capabilities.</title>
        <authorList>
            <person name="Nagy L.G."/>
            <person name="Riley R."/>
            <person name="Tritt A."/>
            <person name="Adam C."/>
            <person name="Daum C."/>
            <person name="Floudas D."/>
            <person name="Sun H."/>
            <person name="Yadav J.S."/>
            <person name="Pangilinan J."/>
            <person name="Larsson K.H."/>
            <person name="Matsuura K."/>
            <person name="Barry K."/>
            <person name="Labutti K."/>
            <person name="Kuo R."/>
            <person name="Ohm R.A."/>
            <person name="Bhattacharya S.S."/>
            <person name="Shirouzu T."/>
            <person name="Yoshinaga Y."/>
            <person name="Martin F.M."/>
            <person name="Grigoriev I.V."/>
            <person name="Hibbett D.S."/>
        </authorList>
    </citation>
    <scope>NUCLEOTIDE SEQUENCE [LARGE SCALE GENOMIC DNA]</scope>
    <source>
        <strain evidence="3 4">HHB10207 ss-3</strain>
    </source>
</reference>
<dbReference type="STRING" id="1314776.A0A166IHK0"/>
<name>A0A166IHK0_9AGAM</name>
<accession>A0A166IHK0</accession>
<keyword evidence="4" id="KW-1185">Reference proteome</keyword>
<gene>
    <name evidence="3" type="ORF">SISSUDRAFT_1057296</name>
</gene>
<dbReference type="EMBL" id="KV428006">
    <property type="protein sequence ID" value="KZT43750.1"/>
    <property type="molecule type" value="Genomic_DNA"/>
</dbReference>
<dbReference type="Pfam" id="PF13915">
    <property type="entry name" value="DUF4210"/>
    <property type="match status" value="1"/>
</dbReference>
<feature type="region of interest" description="Disordered" evidence="1">
    <location>
        <begin position="272"/>
        <end position="355"/>
    </location>
</feature>
<evidence type="ECO:0000313" key="4">
    <source>
        <dbReference type="Proteomes" id="UP000076798"/>
    </source>
</evidence>
<dbReference type="PANTHER" id="PTHR13199:SF11">
    <property type="entry name" value="PROTEIN ATOSSA"/>
    <property type="match status" value="1"/>
</dbReference>
<evidence type="ECO:0000313" key="3">
    <source>
        <dbReference type="EMBL" id="KZT43750.1"/>
    </source>
</evidence>
<dbReference type="AlphaFoldDB" id="A0A166IHK0"/>
<organism evidence="3 4">
    <name type="scientific">Sistotremastrum suecicum HHB10207 ss-3</name>
    <dbReference type="NCBI Taxonomy" id="1314776"/>
    <lineage>
        <taxon>Eukaryota</taxon>
        <taxon>Fungi</taxon>
        <taxon>Dikarya</taxon>
        <taxon>Basidiomycota</taxon>
        <taxon>Agaricomycotina</taxon>
        <taxon>Agaricomycetes</taxon>
        <taxon>Sistotremastrales</taxon>
        <taxon>Sistotremastraceae</taxon>
        <taxon>Sistotremastrum</taxon>
    </lineage>
</organism>
<dbReference type="Proteomes" id="UP000076798">
    <property type="component" value="Unassembled WGS sequence"/>
</dbReference>
<dbReference type="InterPro" id="IPR051506">
    <property type="entry name" value="ATOS_Transcription_Regulators"/>
</dbReference>
<proteinExistence type="predicted"/>
<dbReference type="Pfam" id="PF13889">
    <property type="entry name" value="Chromosome_seg"/>
    <property type="match status" value="1"/>
</dbReference>
<protein>
    <recommendedName>
        <fullName evidence="2">Atos-like conserved domain-containing protein</fullName>
    </recommendedName>
</protein>
<sequence>MSEVPTPAGGLEFSQSIVRHLASNEHMSRQPSIAISMPQGRREPQRSDTATAHWQSMPASPSSPPSLLGSYKASLFSGRMSSAPSHPIQFQLIANIIGFPPCPPSLKSRPKLNISFEARYYEMHGPWVANIDLLSPRETSVDSEGPPVNNEHGLRVSPHGQLQVIIQNHLGTTLKLLLVPYNVSDMPPGTRTYLRRVWYAGNPGRIVYAVHLQFVCTDSESEHSTPSSTVPVAHSSELLFEMDAPKESPKRRRRSNKKLYLSRDIKLIFASKAPDPDEEIRQENEGSGGYYPWQGWAPRSPSTERHVHHHHHQHPHKRRRSSLSTLLSELDSSLSPSESQTVLNPRELRPFVGPNPSGGGTFRMIGLAMPGDHRVCILLQALSGYSRQCQNDEIRTNLNNLTQHRVSSQSHSFGACTHYFHCGVQTSLQYNYLSVGTIPESLQPPLSHPNLVD</sequence>
<feature type="domain" description="Atos-like conserved" evidence="2">
    <location>
        <begin position="67"/>
        <end position="128"/>
    </location>
</feature>
<dbReference type="InterPro" id="IPR033473">
    <property type="entry name" value="Atos-like_C"/>
</dbReference>
<feature type="region of interest" description="Disordered" evidence="1">
    <location>
        <begin position="220"/>
        <end position="256"/>
    </location>
</feature>
<dbReference type="OrthoDB" id="8625101at2759"/>